<evidence type="ECO:0000313" key="1">
    <source>
        <dbReference type="EMBL" id="KAL1256013.1"/>
    </source>
</evidence>
<protein>
    <submittedName>
        <fullName evidence="1">Uncharacterized protein</fullName>
    </submittedName>
</protein>
<sequence>MPPHFPHPTHTCTLSYTLYTHSHPYTPLTSTTSHPTHFSHIYIPNRYPALSPTPTSKVKLTNNLYTDSYPDTLTNLPPIHYPYTHSVTQ</sequence>
<accession>A0ABR3LSY3</accession>
<comment type="caution">
    <text evidence="1">The sequence shown here is derived from an EMBL/GenBank/DDBJ whole genome shotgun (WGS) entry which is preliminary data.</text>
</comment>
<dbReference type="EMBL" id="JAYMGO010000019">
    <property type="protein sequence ID" value="KAL1256013.1"/>
    <property type="molecule type" value="Genomic_DNA"/>
</dbReference>
<dbReference type="Proteomes" id="UP001558613">
    <property type="component" value="Unassembled WGS sequence"/>
</dbReference>
<proteinExistence type="predicted"/>
<name>A0ABR3LSY3_9TELE</name>
<keyword evidence="2" id="KW-1185">Reference proteome</keyword>
<organism evidence="1 2">
    <name type="scientific">Cirrhinus molitorella</name>
    <name type="common">mud carp</name>
    <dbReference type="NCBI Taxonomy" id="172907"/>
    <lineage>
        <taxon>Eukaryota</taxon>
        <taxon>Metazoa</taxon>
        <taxon>Chordata</taxon>
        <taxon>Craniata</taxon>
        <taxon>Vertebrata</taxon>
        <taxon>Euteleostomi</taxon>
        <taxon>Actinopterygii</taxon>
        <taxon>Neopterygii</taxon>
        <taxon>Teleostei</taxon>
        <taxon>Ostariophysi</taxon>
        <taxon>Cypriniformes</taxon>
        <taxon>Cyprinidae</taxon>
        <taxon>Labeoninae</taxon>
        <taxon>Labeonini</taxon>
        <taxon>Cirrhinus</taxon>
    </lineage>
</organism>
<evidence type="ECO:0000313" key="2">
    <source>
        <dbReference type="Proteomes" id="UP001558613"/>
    </source>
</evidence>
<gene>
    <name evidence="1" type="ORF">QQF64_014074</name>
</gene>
<reference evidence="1 2" key="1">
    <citation type="submission" date="2023-09" db="EMBL/GenBank/DDBJ databases">
        <authorList>
            <person name="Wang M."/>
        </authorList>
    </citation>
    <scope>NUCLEOTIDE SEQUENCE [LARGE SCALE GENOMIC DNA]</scope>
    <source>
        <strain evidence="1">GT-2023</strain>
        <tissue evidence="1">Liver</tissue>
    </source>
</reference>